<feature type="signal peptide" evidence="2">
    <location>
        <begin position="1"/>
        <end position="17"/>
    </location>
</feature>
<feature type="compositionally biased region" description="Polar residues" evidence="1">
    <location>
        <begin position="195"/>
        <end position="283"/>
    </location>
</feature>
<keyword evidence="4" id="KW-1185">Reference proteome</keyword>
<sequence>MIYTLAILLTFNLAVIANPILPSNISESEYYQYVYQYDGTAEDMASETTGIIDAYGIEEGEGYEYLIDDSGYDESKTDVISSIEPEEPLPKNVNVSKPDYTTTESNGQNSTTVWDFITSLLWNSVKNETQTTDSQDEDLEDSLQEFIDMHRDELNDTDMLSLIDGVLCRFSQETDVIANSTNENVSEATNKESESTPGSDTTSKSLLINSGSLPPTNENGPTDTNGQILNETTTSGSSTDFDEVASSTTDVNVLEQMNTESEWTPESDTTSISQINNSGSLPPTNEDGLTDTNGQKLNETTTSGSGTVFDEVASSTTDGNVPEQMNTDSEWTPESDTTSISQLNNSGSLPPTNEDGLTDTNGQKLNETTTSGSGTVFDEVASSTTDGNVPEQMNTDSESTPGSDTTSISKVNNSGSLLPIQESTVITMDTTSQNVSEKERDHKEVDLASTAPIDQATKATEGKESTPSSGDPGLNFIDKIVSEEPKPIEEVII</sequence>
<proteinExistence type="predicted"/>
<feature type="compositionally biased region" description="Basic and acidic residues" evidence="1">
    <location>
        <begin position="436"/>
        <end position="446"/>
    </location>
</feature>
<feature type="compositionally biased region" description="Polar residues" evidence="1">
    <location>
        <begin position="381"/>
        <end position="435"/>
    </location>
</feature>
<dbReference type="Proteomes" id="UP000031668">
    <property type="component" value="Unassembled WGS sequence"/>
</dbReference>
<dbReference type="AlphaFoldDB" id="A0A0C2NGV4"/>
<evidence type="ECO:0000256" key="2">
    <source>
        <dbReference type="SAM" id="SignalP"/>
    </source>
</evidence>
<evidence type="ECO:0000313" key="3">
    <source>
        <dbReference type="EMBL" id="KII73222.1"/>
    </source>
</evidence>
<feature type="chain" id="PRO_5002153065" evidence="2">
    <location>
        <begin position="18"/>
        <end position="493"/>
    </location>
</feature>
<reference evidence="3 4" key="1">
    <citation type="journal article" date="2014" name="Genome Biol. Evol.">
        <title>The genome of the myxosporean Thelohanellus kitauei shows adaptations to nutrient acquisition within its fish host.</title>
        <authorList>
            <person name="Yang Y."/>
            <person name="Xiong J."/>
            <person name="Zhou Z."/>
            <person name="Huo F."/>
            <person name="Miao W."/>
            <person name="Ran C."/>
            <person name="Liu Y."/>
            <person name="Zhang J."/>
            <person name="Feng J."/>
            <person name="Wang M."/>
            <person name="Wang M."/>
            <person name="Wang L."/>
            <person name="Yao B."/>
        </authorList>
    </citation>
    <scope>NUCLEOTIDE SEQUENCE [LARGE SCALE GENOMIC DNA]</scope>
    <source>
        <strain evidence="3">Wuqing</strain>
    </source>
</reference>
<feature type="compositionally biased region" description="Polar residues" evidence="1">
    <location>
        <begin position="313"/>
        <end position="351"/>
    </location>
</feature>
<feature type="compositionally biased region" description="Polar residues" evidence="1">
    <location>
        <begin position="290"/>
        <end position="306"/>
    </location>
</feature>
<dbReference type="EMBL" id="JWZT01000923">
    <property type="protein sequence ID" value="KII73222.1"/>
    <property type="molecule type" value="Genomic_DNA"/>
</dbReference>
<evidence type="ECO:0000256" key="1">
    <source>
        <dbReference type="SAM" id="MobiDB-lite"/>
    </source>
</evidence>
<feature type="compositionally biased region" description="Polar residues" evidence="1">
    <location>
        <begin position="358"/>
        <end position="374"/>
    </location>
</feature>
<name>A0A0C2NGV4_THEKT</name>
<protein>
    <submittedName>
        <fullName evidence="3">Uncharacterized protein</fullName>
    </submittedName>
</protein>
<feature type="compositionally biased region" description="Basic and acidic residues" evidence="1">
    <location>
        <begin position="480"/>
        <end position="493"/>
    </location>
</feature>
<accession>A0A0C2NGV4</accession>
<keyword evidence="2" id="KW-0732">Signal</keyword>
<organism evidence="3 4">
    <name type="scientific">Thelohanellus kitauei</name>
    <name type="common">Myxosporean</name>
    <dbReference type="NCBI Taxonomy" id="669202"/>
    <lineage>
        <taxon>Eukaryota</taxon>
        <taxon>Metazoa</taxon>
        <taxon>Cnidaria</taxon>
        <taxon>Myxozoa</taxon>
        <taxon>Myxosporea</taxon>
        <taxon>Bivalvulida</taxon>
        <taxon>Platysporina</taxon>
        <taxon>Myxobolidae</taxon>
        <taxon>Thelohanellus</taxon>
    </lineage>
</organism>
<gene>
    <name evidence="3" type="ORF">RF11_09810</name>
</gene>
<feature type="region of interest" description="Disordered" evidence="1">
    <location>
        <begin position="180"/>
        <end position="493"/>
    </location>
</feature>
<comment type="caution">
    <text evidence="3">The sequence shown here is derived from an EMBL/GenBank/DDBJ whole genome shotgun (WGS) entry which is preliminary data.</text>
</comment>
<evidence type="ECO:0000313" key="4">
    <source>
        <dbReference type="Proteomes" id="UP000031668"/>
    </source>
</evidence>